<feature type="domain" description="Methyltransferase type 11" evidence="1">
    <location>
        <begin position="46"/>
        <end position="135"/>
    </location>
</feature>
<organism evidence="2 3">
    <name type="scientific">Actinocatenispora rupis</name>
    <dbReference type="NCBI Taxonomy" id="519421"/>
    <lineage>
        <taxon>Bacteria</taxon>
        <taxon>Bacillati</taxon>
        <taxon>Actinomycetota</taxon>
        <taxon>Actinomycetes</taxon>
        <taxon>Micromonosporales</taxon>
        <taxon>Micromonosporaceae</taxon>
        <taxon>Actinocatenispora</taxon>
    </lineage>
</organism>
<dbReference type="Proteomes" id="UP000612808">
    <property type="component" value="Unassembled WGS sequence"/>
</dbReference>
<dbReference type="InterPro" id="IPR029063">
    <property type="entry name" value="SAM-dependent_MTases_sf"/>
</dbReference>
<keyword evidence="2" id="KW-0808">Transferase</keyword>
<comment type="caution">
    <text evidence="2">The sequence shown here is derived from an EMBL/GenBank/DDBJ whole genome shotgun (WGS) entry which is preliminary data.</text>
</comment>
<evidence type="ECO:0000259" key="1">
    <source>
        <dbReference type="Pfam" id="PF08241"/>
    </source>
</evidence>
<name>A0A8J3JE84_9ACTN</name>
<proteinExistence type="predicted"/>
<gene>
    <name evidence="2" type="ORF">Aru02nite_57510</name>
</gene>
<dbReference type="EMBL" id="BOMB01000033">
    <property type="protein sequence ID" value="GID14862.1"/>
    <property type="molecule type" value="Genomic_DNA"/>
</dbReference>
<evidence type="ECO:0000313" key="2">
    <source>
        <dbReference type="EMBL" id="GID14862.1"/>
    </source>
</evidence>
<evidence type="ECO:0000313" key="3">
    <source>
        <dbReference type="Proteomes" id="UP000612808"/>
    </source>
</evidence>
<dbReference type="PANTHER" id="PTHR43591:SF24">
    <property type="entry name" value="2-METHOXY-6-POLYPRENYL-1,4-BENZOQUINOL METHYLASE, MITOCHONDRIAL"/>
    <property type="match status" value="1"/>
</dbReference>
<reference evidence="2" key="1">
    <citation type="submission" date="2021-01" db="EMBL/GenBank/DDBJ databases">
        <title>Whole genome shotgun sequence of Actinocatenispora rupis NBRC 107355.</title>
        <authorList>
            <person name="Komaki H."/>
            <person name="Tamura T."/>
        </authorList>
    </citation>
    <scope>NUCLEOTIDE SEQUENCE</scope>
    <source>
        <strain evidence="2">NBRC 107355</strain>
    </source>
</reference>
<dbReference type="GO" id="GO:0008757">
    <property type="term" value="F:S-adenosylmethionine-dependent methyltransferase activity"/>
    <property type="evidence" value="ECO:0007669"/>
    <property type="project" value="InterPro"/>
</dbReference>
<dbReference type="AlphaFoldDB" id="A0A8J3JE84"/>
<dbReference type="Gene3D" id="3.40.50.150">
    <property type="entry name" value="Vaccinia Virus protein VP39"/>
    <property type="match status" value="1"/>
</dbReference>
<keyword evidence="2" id="KW-0489">Methyltransferase</keyword>
<dbReference type="SUPFAM" id="SSF53335">
    <property type="entry name" value="S-adenosyl-L-methionine-dependent methyltransferases"/>
    <property type="match status" value="1"/>
</dbReference>
<sequence length="242" mass="25020">MLSSMTDETPPAYLAALDRFETLPTAVALRARITDLLAVPAGGGVVDVGCGAGRAVDELAAAGLAPCGVDADPAMVRIARSRYGHDFRVADATALPLADASVAGYRAEKVFHELPDPGAALAEAYRVVVPGGRAVLASQDWDLIGVAADDVAATRAKVHALADRLPGGSVARRFPELLARNGFGDVRVVASAGVFTGYEMVEPVLTALAGGDDGWLAEQRRRSAEGTLLVVVPLLVAVGVRR</sequence>
<protein>
    <submittedName>
        <fullName evidence="2">Methyltransferase</fullName>
    </submittedName>
</protein>
<accession>A0A8J3JE84</accession>
<dbReference type="Pfam" id="PF08241">
    <property type="entry name" value="Methyltransf_11"/>
    <property type="match status" value="1"/>
</dbReference>
<dbReference type="PANTHER" id="PTHR43591">
    <property type="entry name" value="METHYLTRANSFERASE"/>
    <property type="match status" value="1"/>
</dbReference>
<dbReference type="InterPro" id="IPR013216">
    <property type="entry name" value="Methyltransf_11"/>
</dbReference>
<keyword evidence="3" id="KW-1185">Reference proteome</keyword>
<dbReference type="GO" id="GO:0032259">
    <property type="term" value="P:methylation"/>
    <property type="evidence" value="ECO:0007669"/>
    <property type="project" value="UniProtKB-KW"/>
</dbReference>